<dbReference type="GO" id="GO:0006355">
    <property type="term" value="P:regulation of DNA-templated transcription"/>
    <property type="evidence" value="ECO:0007669"/>
    <property type="project" value="UniProtKB-ARBA"/>
</dbReference>
<feature type="region of interest" description="Disordered" evidence="10">
    <location>
        <begin position="305"/>
        <end position="339"/>
    </location>
</feature>
<dbReference type="GO" id="GO:0000978">
    <property type="term" value="F:RNA polymerase II cis-regulatory region sequence-specific DNA binding"/>
    <property type="evidence" value="ECO:0007669"/>
    <property type="project" value="TreeGrafter"/>
</dbReference>
<dbReference type="PANTHER" id="PTHR47428:SF2">
    <property type="entry name" value="ZINC FINGER PROTEIN RSV1"/>
    <property type="match status" value="1"/>
</dbReference>
<feature type="compositionally biased region" description="Basic residues" evidence="10">
    <location>
        <begin position="1"/>
        <end position="13"/>
    </location>
</feature>
<evidence type="ECO:0000259" key="11">
    <source>
        <dbReference type="PROSITE" id="PS50157"/>
    </source>
</evidence>
<dbReference type="VEuPathDB" id="FungiDB:LCOR_07411.1"/>
<evidence type="ECO:0000313" key="13">
    <source>
        <dbReference type="Proteomes" id="UP000027586"/>
    </source>
</evidence>
<reference evidence="12" key="1">
    <citation type="submission" date="2013-08" db="EMBL/GenBank/DDBJ databases">
        <title>Gene expansion shapes genome architecture in the human pathogen Lichtheimia corymbifera: an evolutionary genomics analysis in the ancient terrestrial Mucorales (Mucoromycotina).</title>
        <authorList>
            <person name="Schwartze V.U."/>
            <person name="Winter S."/>
            <person name="Shelest E."/>
            <person name="Marcet-Houben M."/>
            <person name="Horn F."/>
            <person name="Wehner S."/>
            <person name="Hoffmann K."/>
            <person name="Riege K."/>
            <person name="Sammeth M."/>
            <person name="Nowrousian M."/>
            <person name="Valiante V."/>
            <person name="Linde J."/>
            <person name="Jacobsen I.D."/>
            <person name="Marz M."/>
            <person name="Brakhage A.A."/>
            <person name="Gabaldon T."/>
            <person name="Bocker S."/>
            <person name="Voigt K."/>
        </authorList>
    </citation>
    <scope>NUCLEOTIDE SEQUENCE [LARGE SCALE GENOMIC DNA]</scope>
    <source>
        <strain evidence="12">FSU 9682</strain>
    </source>
</reference>
<comment type="caution">
    <text evidence="12">The sequence shown here is derived from an EMBL/GenBank/DDBJ whole genome shotgun (WGS) entry which is preliminary data.</text>
</comment>
<feature type="domain" description="C2H2-type" evidence="11">
    <location>
        <begin position="166"/>
        <end position="195"/>
    </location>
</feature>
<evidence type="ECO:0000256" key="1">
    <source>
        <dbReference type="ARBA" id="ARBA00004123"/>
    </source>
</evidence>
<keyword evidence="13" id="KW-1185">Reference proteome</keyword>
<dbReference type="GO" id="GO:0008270">
    <property type="term" value="F:zinc ion binding"/>
    <property type="evidence" value="ECO:0007669"/>
    <property type="project" value="UniProtKB-KW"/>
</dbReference>
<feature type="region of interest" description="Disordered" evidence="10">
    <location>
        <begin position="186"/>
        <end position="278"/>
    </location>
</feature>
<evidence type="ECO:0000256" key="5">
    <source>
        <dbReference type="ARBA" id="ARBA00022833"/>
    </source>
</evidence>
<evidence type="ECO:0000256" key="2">
    <source>
        <dbReference type="ARBA" id="ARBA00022723"/>
    </source>
</evidence>
<keyword evidence="4 9" id="KW-0863">Zinc-finger</keyword>
<dbReference type="OrthoDB" id="10018191at2759"/>
<evidence type="ECO:0000256" key="4">
    <source>
        <dbReference type="ARBA" id="ARBA00022771"/>
    </source>
</evidence>
<dbReference type="GO" id="GO:0005634">
    <property type="term" value="C:nucleus"/>
    <property type="evidence" value="ECO:0007669"/>
    <property type="project" value="UniProtKB-SubCell"/>
</dbReference>
<dbReference type="SUPFAM" id="SSF57667">
    <property type="entry name" value="beta-beta-alpha zinc fingers"/>
    <property type="match status" value="1"/>
</dbReference>
<protein>
    <recommendedName>
        <fullName evidence="11">C2H2-type domain-containing protein</fullName>
    </recommendedName>
</protein>
<dbReference type="PROSITE" id="PS00028">
    <property type="entry name" value="ZINC_FINGER_C2H2_1"/>
    <property type="match status" value="1"/>
</dbReference>
<feature type="compositionally biased region" description="Basic and acidic residues" evidence="10">
    <location>
        <begin position="30"/>
        <end position="41"/>
    </location>
</feature>
<feature type="compositionally biased region" description="Basic residues" evidence="10">
    <location>
        <begin position="42"/>
        <end position="53"/>
    </location>
</feature>
<dbReference type="FunFam" id="3.30.160.60:FF:002343">
    <property type="entry name" value="Zinc finger protein 33A"/>
    <property type="match status" value="1"/>
</dbReference>
<feature type="compositionally biased region" description="Acidic residues" evidence="10">
    <location>
        <begin position="250"/>
        <end position="262"/>
    </location>
</feature>
<evidence type="ECO:0000256" key="6">
    <source>
        <dbReference type="ARBA" id="ARBA00023015"/>
    </source>
</evidence>
<sequence length="471" mass="53975">MHPTHRKVPKATNRRGSNIGKLHKTTTSDLFERCSSKEPPSKKKKQQKSSRYTRQREVQTGFGHYAQYENLNRSSLSLSSFIIITLLSLPSFHLYDQNCTSIMSSSVEPMDQDETVQQLPNESRRGSRSGKPKLFQCTGYGDCRMVFTRSEHLARHMRKHTGEKPFKCIVPGCERMFSRFDNMMQHTQTHNKGKASRRSKQSVGKSGKGQQRRSSDQSSYVDSSMPSPPPSRRSSIQKDLYAAGRNRFSDDEDDDDFEDGDSDASYQPPSKRHNPKEQRDMMAELRRLSQEQAYHHYYQHPPPPWWSSNTTAPPSPTAVSTSSADSIGSYHQRRRSSNRVTPAVHFHPYPSNRYHPNYNYNNQLPRRHSEDFMTGRMILPSIASYLVKNPDEPPENYLLHHEKSASPPTSPKKVTRRLSVQDLCNPIESLEPSNMPMPKPEEQSVDLTEDEFQALQGLGRFRLVALSDSKQ</sequence>
<dbReference type="Proteomes" id="UP000027586">
    <property type="component" value="Unassembled WGS sequence"/>
</dbReference>
<dbReference type="Pfam" id="PF00096">
    <property type="entry name" value="zf-C2H2"/>
    <property type="match status" value="1"/>
</dbReference>
<gene>
    <name evidence="12" type="ORF">LCOR_07411.1</name>
</gene>
<evidence type="ECO:0000256" key="7">
    <source>
        <dbReference type="ARBA" id="ARBA00023163"/>
    </source>
</evidence>
<evidence type="ECO:0000256" key="10">
    <source>
        <dbReference type="SAM" id="MobiDB-lite"/>
    </source>
</evidence>
<keyword evidence="6" id="KW-0805">Transcription regulation</keyword>
<evidence type="ECO:0000313" key="12">
    <source>
        <dbReference type="EMBL" id="CDH56353.1"/>
    </source>
</evidence>
<dbReference type="EMBL" id="CBTN010000036">
    <property type="protein sequence ID" value="CDH56353.1"/>
    <property type="molecule type" value="Genomic_DNA"/>
</dbReference>
<dbReference type="Gene3D" id="3.30.160.60">
    <property type="entry name" value="Classic Zinc Finger"/>
    <property type="match status" value="2"/>
</dbReference>
<keyword evidence="7" id="KW-0804">Transcription</keyword>
<feature type="region of interest" description="Disordered" evidence="10">
    <location>
        <begin position="1"/>
        <end position="55"/>
    </location>
</feature>
<proteinExistence type="predicted"/>
<dbReference type="InterPro" id="IPR036236">
    <property type="entry name" value="Znf_C2H2_sf"/>
</dbReference>
<keyword evidence="8" id="KW-0539">Nucleus</keyword>
<evidence type="ECO:0000256" key="8">
    <source>
        <dbReference type="ARBA" id="ARBA00023242"/>
    </source>
</evidence>
<feature type="compositionally biased region" description="Basic residues" evidence="10">
    <location>
        <begin position="189"/>
        <end position="200"/>
    </location>
</feature>
<dbReference type="InterPro" id="IPR013087">
    <property type="entry name" value="Znf_C2H2_type"/>
</dbReference>
<feature type="region of interest" description="Disordered" evidence="10">
    <location>
        <begin position="427"/>
        <end position="446"/>
    </location>
</feature>
<feature type="region of interest" description="Disordered" evidence="10">
    <location>
        <begin position="106"/>
        <end position="133"/>
    </location>
</feature>
<evidence type="ECO:0000256" key="3">
    <source>
        <dbReference type="ARBA" id="ARBA00022737"/>
    </source>
</evidence>
<feature type="domain" description="C2H2-type" evidence="11">
    <location>
        <begin position="135"/>
        <end position="165"/>
    </location>
</feature>
<feature type="compositionally biased region" description="Low complexity" evidence="10">
    <location>
        <begin position="216"/>
        <end position="225"/>
    </location>
</feature>
<organism evidence="12 13">
    <name type="scientific">Lichtheimia corymbifera JMRC:FSU:9682</name>
    <dbReference type="NCBI Taxonomy" id="1263082"/>
    <lineage>
        <taxon>Eukaryota</taxon>
        <taxon>Fungi</taxon>
        <taxon>Fungi incertae sedis</taxon>
        <taxon>Mucoromycota</taxon>
        <taxon>Mucoromycotina</taxon>
        <taxon>Mucoromycetes</taxon>
        <taxon>Mucorales</taxon>
        <taxon>Lichtheimiaceae</taxon>
        <taxon>Lichtheimia</taxon>
    </lineage>
</organism>
<dbReference type="SMART" id="SM00355">
    <property type="entry name" value="ZnF_C2H2"/>
    <property type="match status" value="2"/>
</dbReference>
<dbReference type="STRING" id="1263082.A0A068S1U3"/>
<dbReference type="PANTHER" id="PTHR47428">
    <property type="entry name" value="REGULATORY PROTEIN MIG1-RELATED"/>
    <property type="match status" value="1"/>
</dbReference>
<name>A0A068S1U3_9FUNG</name>
<evidence type="ECO:0000256" key="9">
    <source>
        <dbReference type="PROSITE-ProRule" id="PRU00042"/>
    </source>
</evidence>
<keyword evidence="2" id="KW-0479">Metal-binding</keyword>
<dbReference type="InterPro" id="IPR051007">
    <property type="entry name" value="creA/MIG_C2H2-ZnF"/>
</dbReference>
<keyword evidence="5" id="KW-0862">Zinc</keyword>
<comment type="subcellular location">
    <subcellularLocation>
        <location evidence="1">Nucleus</location>
    </subcellularLocation>
</comment>
<accession>A0A068S1U3</accession>
<feature type="compositionally biased region" description="Low complexity" evidence="10">
    <location>
        <begin position="306"/>
        <end position="326"/>
    </location>
</feature>
<dbReference type="AlphaFoldDB" id="A0A068S1U3"/>
<dbReference type="GO" id="GO:0005737">
    <property type="term" value="C:cytoplasm"/>
    <property type="evidence" value="ECO:0007669"/>
    <property type="project" value="TreeGrafter"/>
</dbReference>
<dbReference type="PROSITE" id="PS50157">
    <property type="entry name" value="ZINC_FINGER_C2H2_2"/>
    <property type="match status" value="2"/>
</dbReference>
<keyword evidence="3" id="KW-0677">Repeat</keyword>